<feature type="domain" description="Acyl-ACP thioesterase N-terminal hotdog" evidence="8">
    <location>
        <begin position="3"/>
        <end position="131"/>
    </location>
</feature>
<evidence type="ECO:0000256" key="3">
    <source>
        <dbReference type="ARBA" id="ARBA00022801"/>
    </source>
</evidence>
<evidence type="ECO:0000256" key="4">
    <source>
        <dbReference type="ARBA" id="ARBA00022832"/>
    </source>
</evidence>
<dbReference type="EMBL" id="NGJS01000012">
    <property type="protein sequence ID" value="RST98183.1"/>
    <property type="molecule type" value="Genomic_DNA"/>
</dbReference>
<dbReference type="PANTHER" id="PTHR31727">
    <property type="entry name" value="OLEOYL-ACYL CARRIER PROTEIN THIOESTERASE 1, CHLOROPLASTIC"/>
    <property type="match status" value="1"/>
</dbReference>
<dbReference type="InterPro" id="IPR045023">
    <property type="entry name" value="FATA/B"/>
</dbReference>
<comment type="caution">
    <text evidence="10">The sequence shown here is derived from an EMBL/GenBank/DDBJ whole genome shotgun (WGS) entry which is preliminary data.</text>
</comment>
<evidence type="ECO:0000256" key="7">
    <source>
        <dbReference type="ARBA" id="ARBA00023160"/>
    </source>
</evidence>
<dbReference type="PANTHER" id="PTHR31727:SF6">
    <property type="entry name" value="OLEOYL-ACYL CARRIER PROTEIN THIOESTERASE 1, CHLOROPLASTIC"/>
    <property type="match status" value="1"/>
</dbReference>
<dbReference type="GO" id="GO:0000036">
    <property type="term" value="F:acyl carrier activity"/>
    <property type="evidence" value="ECO:0007669"/>
    <property type="project" value="TreeGrafter"/>
</dbReference>
<evidence type="ECO:0000256" key="2">
    <source>
        <dbReference type="ARBA" id="ARBA00022516"/>
    </source>
</evidence>
<dbReference type="Pfam" id="PF20791">
    <property type="entry name" value="Acyl-ACP_TE_C"/>
    <property type="match status" value="1"/>
</dbReference>
<dbReference type="Gene3D" id="3.10.129.10">
    <property type="entry name" value="Hotdog Thioesterase"/>
    <property type="match status" value="1"/>
</dbReference>
<evidence type="ECO:0000256" key="5">
    <source>
        <dbReference type="ARBA" id="ARBA00022946"/>
    </source>
</evidence>
<dbReference type="InterPro" id="IPR049427">
    <property type="entry name" value="Acyl-ACP_TE_C"/>
</dbReference>
<reference evidence="10 11" key="1">
    <citation type="submission" date="2017-05" db="EMBL/GenBank/DDBJ databases">
        <title>Vagococcus spp. assemblies.</title>
        <authorList>
            <person name="Gulvik C.A."/>
        </authorList>
    </citation>
    <scope>NUCLEOTIDE SEQUENCE [LARGE SCALE GENOMIC DNA]</scope>
    <source>
        <strain evidence="10 11">SS1995</strain>
    </source>
</reference>
<accession>A0A429ZWJ7</accession>
<keyword evidence="5" id="KW-0809">Transit peptide</keyword>
<evidence type="ECO:0000256" key="6">
    <source>
        <dbReference type="ARBA" id="ARBA00023098"/>
    </source>
</evidence>
<proteinExistence type="inferred from homology"/>
<name>A0A429ZWJ7_9ENTE</name>
<keyword evidence="7" id="KW-0275">Fatty acid biosynthesis</keyword>
<dbReference type="AlphaFoldDB" id="A0A429ZWJ7"/>
<dbReference type="InterPro" id="IPR002864">
    <property type="entry name" value="Acyl-ACP_thioesterase_NHD"/>
</dbReference>
<keyword evidence="2" id="KW-0444">Lipid biosynthesis</keyword>
<keyword evidence="11" id="KW-1185">Reference proteome</keyword>
<sequence length="243" mass="28554">MAKKFSEMHNIPYYECDVTKQLAVPSIMKIAISVSEHQSDSVGVTDDFIHSFGLGWIITQHDIYINRLPKEGDKIKVTTLAESYNKYFCYRRFWLHDEEGNELVSVLTTFCLMDLEQRKIASVQEEIMAPFHSEHIKKIKRNDAILPINAPTDEREYRVRYLDIDTNRHVNNSVYLEWLLDTVGYERLTSHSIQRILINFNKEVRYGDVVQSRYELNTETPDISRHVIMNDDIVCAEANVYWK</sequence>
<keyword evidence="6" id="KW-0443">Lipid metabolism</keyword>
<evidence type="ECO:0000313" key="11">
    <source>
        <dbReference type="Proteomes" id="UP000287857"/>
    </source>
</evidence>
<dbReference type="GO" id="GO:0016297">
    <property type="term" value="F:fatty acyl-[ACP] hydrolase activity"/>
    <property type="evidence" value="ECO:0007669"/>
    <property type="project" value="InterPro"/>
</dbReference>
<comment type="similarity">
    <text evidence="1">Belongs to the acyl-ACP thioesterase family.</text>
</comment>
<dbReference type="InterPro" id="IPR029069">
    <property type="entry name" value="HotDog_dom_sf"/>
</dbReference>
<dbReference type="OrthoDB" id="9801517at2"/>
<evidence type="ECO:0000259" key="8">
    <source>
        <dbReference type="Pfam" id="PF01643"/>
    </source>
</evidence>
<keyword evidence="3" id="KW-0378">Hydrolase</keyword>
<dbReference type="Pfam" id="PF01643">
    <property type="entry name" value="Acyl-ACP_TE"/>
    <property type="match status" value="1"/>
</dbReference>
<feature type="domain" description="Acyl-ACP thioesterase-like C-terminal" evidence="9">
    <location>
        <begin position="153"/>
        <end position="243"/>
    </location>
</feature>
<evidence type="ECO:0000313" key="10">
    <source>
        <dbReference type="EMBL" id="RST98183.1"/>
    </source>
</evidence>
<keyword evidence="4" id="KW-0276">Fatty acid metabolism</keyword>
<evidence type="ECO:0000256" key="1">
    <source>
        <dbReference type="ARBA" id="ARBA00006500"/>
    </source>
</evidence>
<dbReference type="SUPFAM" id="SSF54637">
    <property type="entry name" value="Thioesterase/thiol ester dehydrase-isomerase"/>
    <property type="match status" value="2"/>
</dbReference>
<organism evidence="10 11">
    <name type="scientific">Vagococcus vulneris</name>
    <dbReference type="NCBI Taxonomy" id="1977869"/>
    <lineage>
        <taxon>Bacteria</taxon>
        <taxon>Bacillati</taxon>
        <taxon>Bacillota</taxon>
        <taxon>Bacilli</taxon>
        <taxon>Lactobacillales</taxon>
        <taxon>Enterococcaceae</taxon>
        <taxon>Vagococcus</taxon>
    </lineage>
</organism>
<evidence type="ECO:0000259" key="9">
    <source>
        <dbReference type="Pfam" id="PF20791"/>
    </source>
</evidence>
<gene>
    <name evidence="10" type="ORF">CBF37_08420</name>
</gene>
<dbReference type="CDD" id="cd00586">
    <property type="entry name" value="4HBT"/>
    <property type="match status" value="1"/>
</dbReference>
<protein>
    <submittedName>
        <fullName evidence="10">Acyl-[acyl-carrier-protein] thioesterase</fullName>
    </submittedName>
</protein>
<dbReference type="Proteomes" id="UP000287857">
    <property type="component" value="Unassembled WGS sequence"/>
</dbReference>